<name>A0A8T1UPP7_9STRA</name>
<sequence length="1100" mass="123455">MWTQDFVRVLQGASKVAEQVARTQGPEVAAKSSQLSKHAAELARLVPYFLNGEGSTPPTAASDHVQTQTSTASEPVQMQTKTQEKAPVLKQQVEAIRETPKAPEVKVKTEQLKADTIKLPEVDKEASEPLKTEVPPVEDEEPPRKVWEEKHVPSSPLSRILGFGGLAARLAVGTAAEIVRSGGKNGTYNALVSDANAEKLAETLCTMRGAALKLGQMLSIQDEAMIPSKLAVALDRVRENAHVMPKDQLHHQLKTELGDDWRSRFQEFDDVPIAAASIGQVHRATLLNGDRVAIKIQYPGVAESIGSDLLNLKRLVTYTNILPRGLYIDEIIRVGKEELTAECDYLTEADNQERFKKLIEQNGMGEKYVVPRVYRELSTARILTTQLISGVAVDKAVHLSQDVRDSIARRILELTIHELFNWRFMQTDPNWSNFMYNASTDTIGLVDFGAAREYPKSFVDDYFNIVWAAANEDEKTLVDYSIKMHFLTGDESPSMMRAHVAAGMVVGEPFRSHEPFDFQKSKLTTRLGQHTEVFMHGRLTPPPQEVYSLHRKLAGAFLMCIKLRAVRLNMFLAQIRLAAKPKLESRAGILRLIGGDSLTPTPGWLDEEPEQPNEPEEEPEKSERSEQQTKPEENDNANTPVAEDPLARYRAMLKVGVPRPAVERQMLKNGINPAALDGHVVEEDTAIEQAPEPVANVATTKRRRWHWNEVSEADRAPPPWNGSVWTRDKEADAHQRVTAVSQAHIQDLFVREIGNPVESDERESLVSTTSDAEVVLPVQHPSRSVKAEKIQVMKGTKGTNLEFVVSRLKYPFAKVAKDINILTAMYLQDTDVKTILAMWPSVSEQVVLDEYSGDFDLLGRCEQFLVTIRAVPMAKEKLQCLLLKMELQSRAEDLKQLVELVTRALNQIYSSSKFSEVIRLLRDFGNLANEEFVANYRARFSLESLLNLNHTKGFDKKTTIFDGFLFVLRTEKDGNLANFYDEINLVTQCKGVSVGGLTVEMNQLREGHLLVKSVALASSKSSDRRKDAKLAQDAFNQFADEIDDKLRGVQESFDKMEASHRKFVSWFEENPNVQLDQHLKAIAQFASDVKDRFAVLNWRL</sequence>
<evidence type="ECO:0000313" key="8">
    <source>
        <dbReference type="Proteomes" id="UP000688947"/>
    </source>
</evidence>
<dbReference type="GO" id="GO:0006744">
    <property type="term" value="P:ubiquinone biosynthetic process"/>
    <property type="evidence" value="ECO:0007669"/>
    <property type="project" value="TreeGrafter"/>
</dbReference>
<evidence type="ECO:0000256" key="3">
    <source>
        <dbReference type="ARBA" id="ARBA00022741"/>
    </source>
</evidence>
<gene>
    <name evidence="7" type="ORF">JG687_00004096</name>
</gene>
<dbReference type="EMBL" id="JAENGZ010000135">
    <property type="protein sequence ID" value="KAG6967769.1"/>
    <property type="molecule type" value="Genomic_DNA"/>
</dbReference>
<organism evidence="7 8">
    <name type="scientific">Phytophthora cactorum</name>
    <dbReference type="NCBI Taxonomy" id="29920"/>
    <lineage>
        <taxon>Eukaryota</taxon>
        <taxon>Sar</taxon>
        <taxon>Stramenopiles</taxon>
        <taxon>Oomycota</taxon>
        <taxon>Peronosporomycetes</taxon>
        <taxon>Peronosporales</taxon>
        <taxon>Peronosporaceae</taxon>
        <taxon>Phytophthora</taxon>
    </lineage>
</organism>
<dbReference type="AlphaFoldDB" id="A0A8T1UPP7"/>
<evidence type="ECO:0000256" key="2">
    <source>
        <dbReference type="ARBA" id="ARBA00022679"/>
    </source>
</evidence>
<dbReference type="InterPro" id="IPR051409">
    <property type="entry name" value="Atypical_kinase_ADCK"/>
</dbReference>
<dbReference type="VEuPathDB" id="FungiDB:PC110_g237"/>
<dbReference type="GO" id="GO:0005524">
    <property type="term" value="F:ATP binding"/>
    <property type="evidence" value="ECO:0007669"/>
    <property type="project" value="UniProtKB-KW"/>
</dbReference>
<keyword evidence="2" id="KW-0808">Transferase</keyword>
<dbReference type="Pfam" id="PF03109">
    <property type="entry name" value="ABC1"/>
    <property type="match status" value="1"/>
</dbReference>
<dbReference type="PANTHER" id="PTHR43851:SF3">
    <property type="entry name" value="COENZYME Q8"/>
    <property type="match status" value="1"/>
</dbReference>
<dbReference type="Proteomes" id="UP000688947">
    <property type="component" value="Unassembled WGS sequence"/>
</dbReference>
<dbReference type="Pfam" id="PF02181">
    <property type="entry name" value="FH2"/>
    <property type="match status" value="1"/>
</dbReference>
<dbReference type="CDD" id="cd13970">
    <property type="entry name" value="ABC1_ADCK3"/>
    <property type="match status" value="1"/>
</dbReference>
<feature type="region of interest" description="Disordered" evidence="5">
    <location>
        <begin position="53"/>
        <end position="84"/>
    </location>
</feature>
<dbReference type="GO" id="GO:0071203">
    <property type="term" value="C:WASH complex"/>
    <property type="evidence" value="ECO:0007669"/>
    <property type="project" value="InterPro"/>
</dbReference>
<comment type="similarity">
    <text evidence="1">Belongs to the protein kinase superfamily. ADCK protein kinase family.</text>
</comment>
<dbReference type="PROSITE" id="PS51444">
    <property type="entry name" value="FH2"/>
    <property type="match status" value="1"/>
</dbReference>
<dbReference type="InterPro" id="IPR004147">
    <property type="entry name" value="ABC1_dom"/>
</dbReference>
<feature type="compositionally biased region" description="Acidic residues" evidence="5">
    <location>
        <begin position="605"/>
        <end position="620"/>
    </location>
</feature>
<feature type="compositionally biased region" description="Basic and acidic residues" evidence="5">
    <location>
        <begin position="621"/>
        <end position="633"/>
    </location>
</feature>
<evidence type="ECO:0000256" key="1">
    <source>
        <dbReference type="ARBA" id="ARBA00009670"/>
    </source>
</evidence>
<feature type="region of interest" description="Disordered" evidence="5">
    <location>
        <begin position="123"/>
        <end position="150"/>
    </location>
</feature>
<proteinExistence type="inferred from homology"/>
<dbReference type="InterPro" id="IPR034646">
    <property type="entry name" value="ADCK3_dom"/>
</dbReference>
<dbReference type="InterPro" id="IPR019309">
    <property type="entry name" value="WASHC3"/>
</dbReference>
<evidence type="ECO:0000256" key="5">
    <source>
        <dbReference type="SAM" id="MobiDB-lite"/>
    </source>
</evidence>
<comment type="caution">
    <text evidence="7">The sequence shown here is derived from an EMBL/GenBank/DDBJ whole genome shotgun (WGS) entry which is preliminary data.</text>
</comment>
<feature type="region of interest" description="Disordered" evidence="5">
    <location>
        <begin position="598"/>
        <end position="645"/>
    </location>
</feature>
<protein>
    <recommendedName>
        <fullName evidence="6">FH2 domain-containing protein</fullName>
    </recommendedName>
</protein>
<feature type="domain" description="FH2" evidence="6">
    <location>
        <begin position="691"/>
        <end position="1100"/>
    </location>
</feature>
<dbReference type="Pfam" id="PF10152">
    <property type="entry name" value="CCDC53"/>
    <property type="match status" value="1"/>
</dbReference>
<dbReference type="OrthoDB" id="201153at2759"/>
<evidence type="ECO:0000313" key="7">
    <source>
        <dbReference type="EMBL" id="KAG6967769.1"/>
    </source>
</evidence>
<dbReference type="VEuPathDB" id="FungiDB:PC110_g238"/>
<dbReference type="InterPro" id="IPR015425">
    <property type="entry name" value="FH2_Formin"/>
</dbReference>
<keyword evidence="3" id="KW-0547">Nucleotide-binding</keyword>
<feature type="compositionally biased region" description="Polar residues" evidence="5">
    <location>
        <begin position="53"/>
        <end position="81"/>
    </location>
</feature>
<evidence type="ECO:0000256" key="4">
    <source>
        <dbReference type="ARBA" id="ARBA00022840"/>
    </source>
</evidence>
<dbReference type="GO" id="GO:0016740">
    <property type="term" value="F:transferase activity"/>
    <property type="evidence" value="ECO:0007669"/>
    <property type="project" value="UniProtKB-KW"/>
</dbReference>
<keyword evidence="4" id="KW-0067">ATP-binding</keyword>
<dbReference type="PANTHER" id="PTHR43851">
    <property type="match status" value="1"/>
</dbReference>
<reference evidence="7" key="1">
    <citation type="submission" date="2021-01" db="EMBL/GenBank/DDBJ databases">
        <title>Phytophthora aleatoria, a newly-described species from Pinus radiata is distinct from Phytophthora cactorum isolates based on comparative genomics.</title>
        <authorList>
            <person name="Mcdougal R."/>
            <person name="Panda P."/>
            <person name="Williams N."/>
            <person name="Studholme D.J."/>
        </authorList>
    </citation>
    <scope>NUCLEOTIDE SEQUENCE</scope>
    <source>
        <strain evidence="7">NZFS 3830</strain>
    </source>
</reference>
<dbReference type="SMART" id="SM00498">
    <property type="entry name" value="FH2"/>
    <property type="match status" value="1"/>
</dbReference>
<accession>A0A8T1UPP7</accession>
<evidence type="ECO:0000259" key="6">
    <source>
        <dbReference type="PROSITE" id="PS51444"/>
    </source>
</evidence>